<dbReference type="AlphaFoldDB" id="A0A9X3UF58"/>
<protein>
    <submittedName>
        <fullName evidence="6">AMP-binding protein</fullName>
    </submittedName>
</protein>
<dbReference type="EMBL" id="JAPJZI010000001">
    <property type="protein sequence ID" value="MDA5397503.1"/>
    <property type="molecule type" value="Genomic_DNA"/>
</dbReference>
<dbReference type="SUPFAM" id="SSF56801">
    <property type="entry name" value="Acetyl-CoA synthetase-like"/>
    <property type="match status" value="1"/>
</dbReference>
<comment type="similarity">
    <text evidence="1">Belongs to the ATP-dependent AMP-binding enzyme family.</text>
</comment>
<evidence type="ECO:0000259" key="5">
    <source>
        <dbReference type="Pfam" id="PF13193"/>
    </source>
</evidence>
<evidence type="ECO:0000256" key="3">
    <source>
        <dbReference type="ARBA" id="ARBA00022723"/>
    </source>
</evidence>
<organism evidence="6 7">
    <name type="scientific">Hoeflea prorocentri</name>
    <dbReference type="NCBI Taxonomy" id="1922333"/>
    <lineage>
        <taxon>Bacteria</taxon>
        <taxon>Pseudomonadati</taxon>
        <taxon>Pseudomonadota</taxon>
        <taxon>Alphaproteobacteria</taxon>
        <taxon>Hyphomicrobiales</taxon>
        <taxon>Rhizobiaceae</taxon>
        <taxon>Hoeflea</taxon>
    </lineage>
</organism>
<feature type="domain" description="AMP-dependent synthetase/ligase" evidence="4">
    <location>
        <begin position="31"/>
        <end position="383"/>
    </location>
</feature>
<dbReference type="PANTHER" id="PTHR24096">
    <property type="entry name" value="LONG-CHAIN-FATTY-ACID--COA LIGASE"/>
    <property type="match status" value="1"/>
</dbReference>
<dbReference type="Pfam" id="PF00501">
    <property type="entry name" value="AMP-binding"/>
    <property type="match status" value="1"/>
</dbReference>
<dbReference type="InterPro" id="IPR000873">
    <property type="entry name" value="AMP-dep_synth/lig_dom"/>
</dbReference>
<evidence type="ECO:0000313" key="6">
    <source>
        <dbReference type="EMBL" id="MDA5397503.1"/>
    </source>
</evidence>
<dbReference type="FunFam" id="3.40.50.12780:FF:000003">
    <property type="entry name" value="Long-chain-fatty-acid--CoA ligase FadD"/>
    <property type="match status" value="1"/>
</dbReference>
<accession>A0A9X3UF58</accession>
<proteinExistence type="inferred from homology"/>
<reference evidence="6" key="1">
    <citation type="submission" date="2022-11" db="EMBL/GenBank/DDBJ databases">
        <title>Draft genome sequence of Hoeflea poritis E7-10 and Hoeflea prorocentri PM5-8, separated from scleractinian coral Porites lutea and marine dinoflagellate.</title>
        <authorList>
            <person name="Zhang G."/>
            <person name="Wei Q."/>
            <person name="Cai L."/>
        </authorList>
    </citation>
    <scope>NUCLEOTIDE SEQUENCE</scope>
    <source>
        <strain evidence="6">PM5-8</strain>
    </source>
</reference>
<evidence type="ECO:0000313" key="7">
    <source>
        <dbReference type="Proteomes" id="UP001151234"/>
    </source>
</evidence>
<dbReference type="PANTHER" id="PTHR24096:SF149">
    <property type="entry name" value="AMP-BINDING DOMAIN-CONTAINING PROTEIN-RELATED"/>
    <property type="match status" value="1"/>
</dbReference>
<dbReference type="Gene3D" id="3.40.50.12780">
    <property type="entry name" value="N-terminal domain of ligase-like"/>
    <property type="match status" value="1"/>
</dbReference>
<dbReference type="GO" id="GO:0046872">
    <property type="term" value="F:metal ion binding"/>
    <property type="evidence" value="ECO:0007669"/>
    <property type="project" value="UniProtKB-KW"/>
</dbReference>
<evidence type="ECO:0000256" key="1">
    <source>
        <dbReference type="ARBA" id="ARBA00006432"/>
    </source>
</evidence>
<keyword evidence="3" id="KW-0479">Metal-binding</keyword>
<dbReference type="Gene3D" id="3.30.300.30">
    <property type="match status" value="1"/>
</dbReference>
<keyword evidence="2" id="KW-0436">Ligase</keyword>
<dbReference type="InterPro" id="IPR020845">
    <property type="entry name" value="AMP-binding_CS"/>
</dbReference>
<dbReference type="InterPro" id="IPR042099">
    <property type="entry name" value="ANL_N_sf"/>
</dbReference>
<name>A0A9X3UF58_9HYPH</name>
<keyword evidence="7" id="KW-1185">Reference proteome</keyword>
<sequence length="522" mass="55964">MEKHRVFSSPSTLDIPEMSITEWVFQGLALREDRPVFTEVNTGREITGCEAMRDIRALAGGLVALGLKKGDVVAVMAPNSIDFFVLFHAVAMAGGTLTMANPSYTPEELAYQLKQSCARMIFVDDAFMENAQQAVQGTDVQQIVAIGAAETGVLAMTEVIGPPLDHQVPVDLREDIAVIAFSSGTTGLPKGVMLTHRNIVANAAQWCQARGIGPDDTAPCFLPFFHIFGLVLCQMVYPASGAHQHLMQRFDLEKYLQVAQDSGAQRLWVVPPIAIALAKNPLVDRFDLSAVKEIGCGAAPLSHEIGDSIRNRLGCSFLQGFGMTEVSGVSHSHLKGGAKPDTLGTPVANTSCRIVDPDTQDDLGPDQPGELWIKGPSVMKGYLNDPGATAETIAEGGWLRTGDIATVDADGHLRIVDRLKEMIKVKGFPVAPAEVEAALIAHPDILEAAVFGIPDQEKGEVPMALIVTPKGAALDLTTVQEHLAGRLARYKIVQALEVVEAIPKAASGKILRRVLRKQYSSG</sequence>
<dbReference type="PROSITE" id="PS00455">
    <property type="entry name" value="AMP_BINDING"/>
    <property type="match status" value="1"/>
</dbReference>
<dbReference type="Pfam" id="PF13193">
    <property type="entry name" value="AMP-binding_C"/>
    <property type="match status" value="1"/>
</dbReference>
<evidence type="ECO:0000256" key="2">
    <source>
        <dbReference type="ARBA" id="ARBA00022598"/>
    </source>
</evidence>
<dbReference type="InterPro" id="IPR025110">
    <property type="entry name" value="AMP-bd_C"/>
</dbReference>
<gene>
    <name evidence="6" type="ORF">OQ273_02855</name>
</gene>
<comment type="caution">
    <text evidence="6">The sequence shown here is derived from an EMBL/GenBank/DDBJ whole genome shotgun (WGS) entry which is preliminary data.</text>
</comment>
<dbReference type="RefSeq" id="WP_267988964.1">
    <property type="nucleotide sequence ID" value="NZ_JAPJZI010000001.1"/>
</dbReference>
<dbReference type="InterPro" id="IPR045851">
    <property type="entry name" value="AMP-bd_C_sf"/>
</dbReference>
<dbReference type="GO" id="GO:0016405">
    <property type="term" value="F:CoA-ligase activity"/>
    <property type="evidence" value="ECO:0007669"/>
    <property type="project" value="TreeGrafter"/>
</dbReference>
<evidence type="ECO:0000259" key="4">
    <source>
        <dbReference type="Pfam" id="PF00501"/>
    </source>
</evidence>
<dbReference type="Proteomes" id="UP001151234">
    <property type="component" value="Unassembled WGS sequence"/>
</dbReference>
<feature type="domain" description="AMP-binding enzyme C-terminal" evidence="5">
    <location>
        <begin position="434"/>
        <end position="509"/>
    </location>
</feature>